<dbReference type="Pfam" id="PF07883">
    <property type="entry name" value="Cupin_2"/>
    <property type="match status" value="1"/>
</dbReference>
<dbReference type="SUPFAM" id="SSF51182">
    <property type="entry name" value="RmlC-like cupins"/>
    <property type="match status" value="1"/>
</dbReference>
<dbReference type="AlphaFoldDB" id="A0A6N8IZ58"/>
<dbReference type="InterPro" id="IPR011051">
    <property type="entry name" value="RmlC_Cupin_sf"/>
</dbReference>
<sequence length="140" mass="15268">MTIRTPSNAALLKPEELPRHERGGGASTTPLVTPSVGTSSFITGYTTFEGGAVIPFHSHNVQESVVLMEGRAVMDIDDLHYELKAHDVTFIPPNVPHRFRNLSPTEPMKILWIYAAPDATRTLTESGATNYVSAEHGKKA</sequence>
<dbReference type="Proteomes" id="UP000469385">
    <property type="component" value="Unassembled WGS sequence"/>
</dbReference>
<organism evidence="4 5">
    <name type="scientific">Ramlibacter pinisoli</name>
    <dbReference type="NCBI Taxonomy" id="2682844"/>
    <lineage>
        <taxon>Bacteria</taxon>
        <taxon>Pseudomonadati</taxon>
        <taxon>Pseudomonadota</taxon>
        <taxon>Betaproteobacteria</taxon>
        <taxon>Burkholderiales</taxon>
        <taxon>Comamonadaceae</taxon>
        <taxon>Ramlibacter</taxon>
    </lineage>
</organism>
<protein>
    <submittedName>
        <fullName evidence="4">Cupin domain-containing protein</fullName>
    </submittedName>
</protein>
<feature type="compositionally biased region" description="Basic and acidic residues" evidence="2">
    <location>
        <begin position="13"/>
        <end position="23"/>
    </location>
</feature>
<evidence type="ECO:0000313" key="5">
    <source>
        <dbReference type="Proteomes" id="UP000469385"/>
    </source>
</evidence>
<keyword evidence="1" id="KW-0479">Metal-binding</keyword>
<name>A0A6N8IZ58_9BURK</name>
<dbReference type="InterPro" id="IPR013096">
    <property type="entry name" value="Cupin_2"/>
</dbReference>
<dbReference type="PANTHER" id="PTHR35848">
    <property type="entry name" value="OXALATE-BINDING PROTEIN"/>
    <property type="match status" value="1"/>
</dbReference>
<comment type="caution">
    <text evidence="4">The sequence shown here is derived from an EMBL/GenBank/DDBJ whole genome shotgun (WGS) entry which is preliminary data.</text>
</comment>
<evidence type="ECO:0000256" key="2">
    <source>
        <dbReference type="SAM" id="MobiDB-lite"/>
    </source>
</evidence>
<dbReference type="InterPro" id="IPR014710">
    <property type="entry name" value="RmlC-like_jellyroll"/>
</dbReference>
<reference evidence="4 5" key="1">
    <citation type="submission" date="2019-12" db="EMBL/GenBank/DDBJ databases">
        <authorList>
            <person name="Huq M.A."/>
        </authorList>
    </citation>
    <scope>NUCLEOTIDE SEQUENCE [LARGE SCALE GENOMIC DNA]</scope>
    <source>
        <strain evidence="4 5">MAH-25</strain>
    </source>
</reference>
<feature type="region of interest" description="Disordered" evidence="2">
    <location>
        <begin position="1"/>
        <end position="33"/>
    </location>
</feature>
<dbReference type="PANTHER" id="PTHR35848:SF6">
    <property type="entry name" value="CUPIN TYPE-2 DOMAIN-CONTAINING PROTEIN"/>
    <property type="match status" value="1"/>
</dbReference>
<accession>A0A6N8IZ58</accession>
<evidence type="ECO:0000259" key="3">
    <source>
        <dbReference type="Pfam" id="PF07883"/>
    </source>
</evidence>
<evidence type="ECO:0000313" key="4">
    <source>
        <dbReference type="EMBL" id="MVQ31862.1"/>
    </source>
</evidence>
<dbReference type="InterPro" id="IPR051610">
    <property type="entry name" value="GPI/OXD"/>
</dbReference>
<proteinExistence type="predicted"/>
<dbReference type="RefSeq" id="WP_157399869.1">
    <property type="nucleotide sequence ID" value="NZ_WSEL01000009.1"/>
</dbReference>
<dbReference type="Gene3D" id="2.60.120.10">
    <property type="entry name" value="Jelly Rolls"/>
    <property type="match status" value="1"/>
</dbReference>
<gene>
    <name evidence="4" type="ORF">GON04_20560</name>
</gene>
<dbReference type="EMBL" id="WSEL01000009">
    <property type="protein sequence ID" value="MVQ31862.1"/>
    <property type="molecule type" value="Genomic_DNA"/>
</dbReference>
<keyword evidence="5" id="KW-1185">Reference proteome</keyword>
<evidence type="ECO:0000256" key="1">
    <source>
        <dbReference type="ARBA" id="ARBA00022723"/>
    </source>
</evidence>
<feature type="domain" description="Cupin type-2" evidence="3">
    <location>
        <begin position="45"/>
        <end position="114"/>
    </location>
</feature>
<dbReference type="GO" id="GO:0046872">
    <property type="term" value="F:metal ion binding"/>
    <property type="evidence" value="ECO:0007669"/>
    <property type="project" value="UniProtKB-KW"/>
</dbReference>